<dbReference type="GO" id="GO:0006355">
    <property type="term" value="P:regulation of DNA-templated transcription"/>
    <property type="evidence" value="ECO:0007669"/>
    <property type="project" value="InterPro"/>
</dbReference>
<dbReference type="Proteomes" id="UP000177913">
    <property type="component" value="Unassembled WGS sequence"/>
</dbReference>
<proteinExistence type="predicted"/>
<feature type="domain" description="OmpR/PhoB-type" evidence="3">
    <location>
        <begin position="298"/>
        <end position="400"/>
    </location>
</feature>
<feature type="DNA-binding region" description="OmpR/PhoB-type" evidence="2">
    <location>
        <begin position="298"/>
        <end position="400"/>
    </location>
</feature>
<sequence length="400" mass="47257">MRIQSPLTKKTYLSFAAKFCQWIKRRECGFFLYYNRAPLRIYEFINDKTLQKKFFSAKKTQFVLIDLDNYLCDSVDGIITYLKEQLKEKFVNRQNFEKLLESGGKKNTFFAFFIIPGEKLLTNECKDIYHYFAYLWEKYQVSTIIHFNTNVLRKETFSLFSRKPCYLQNRLNVPLYESYDGRNFCKFLLEQWGLKLDDQVIDIICRKSGNHFSLVKKLLHLVAADKIPLNKALKDPSIFDVSAVVFSFFSPEEQQIIKDIVANRIPNPSQERDYLLSMRFIKKENGHFTLSIPLLENYIKYKLKESLQLGIKEDAIVAGEVNIDTLFTPKEKTVMKLLISRQPHVVNRDELANALWGEKYDEFYSDWAIDQLVSRLRKKLRKVISKEPIATLKRRGFVLR</sequence>
<dbReference type="GO" id="GO:0000160">
    <property type="term" value="P:phosphorelay signal transduction system"/>
    <property type="evidence" value="ECO:0007669"/>
    <property type="project" value="InterPro"/>
</dbReference>
<dbReference type="AlphaFoldDB" id="A0A1F7H1K9"/>
<dbReference type="Pfam" id="PF00486">
    <property type="entry name" value="Trans_reg_C"/>
    <property type="match status" value="1"/>
</dbReference>
<protein>
    <recommendedName>
        <fullName evidence="3">OmpR/PhoB-type domain-containing protein</fullName>
    </recommendedName>
</protein>
<dbReference type="InterPro" id="IPR036388">
    <property type="entry name" value="WH-like_DNA-bd_sf"/>
</dbReference>
<evidence type="ECO:0000313" key="4">
    <source>
        <dbReference type="EMBL" id="OGK24943.1"/>
    </source>
</evidence>
<name>A0A1F7H1K9_9BACT</name>
<accession>A0A1F7H1K9</accession>
<dbReference type="GO" id="GO:0003677">
    <property type="term" value="F:DNA binding"/>
    <property type="evidence" value="ECO:0007669"/>
    <property type="project" value="UniProtKB-UniRule"/>
</dbReference>
<evidence type="ECO:0000256" key="2">
    <source>
        <dbReference type="PROSITE-ProRule" id="PRU01091"/>
    </source>
</evidence>
<organism evidence="4 5">
    <name type="scientific">Candidatus Roizmanbacteria bacterium RIFCSPHIGHO2_02_FULL_38_11</name>
    <dbReference type="NCBI Taxonomy" id="1802039"/>
    <lineage>
        <taxon>Bacteria</taxon>
        <taxon>Candidatus Roizmaniibacteriota</taxon>
    </lineage>
</organism>
<gene>
    <name evidence="4" type="ORF">A3C25_06100</name>
</gene>
<dbReference type="InterPro" id="IPR016032">
    <property type="entry name" value="Sig_transdc_resp-reg_C-effctor"/>
</dbReference>
<dbReference type="EMBL" id="MFZO01000022">
    <property type="protein sequence ID" value="OGK24943.1"/>
    <property type="molecule type" value="Genomic_DNA"/>
</dbReference>
<evidence type="ECO:0000313" key="5">
    <source>
        <dbReference type="Proteomes" id="UP000177913"/>
    </source>
</evidence>
<dbReference type="SUPFAM" id="SSF46894">
    <property type="entry name" value="C-terminal effector domain of the bipartite response regulators"/>
    <property type="match status" value="1"/>
</dbReference>
<evidence type="ECO:0000259" key="3">
    <source>
        <dbReference type="PROSITE" id="PS51755"/>
    </source>
</evidence>
<dbReference type="InterPro" id="IPR001867">
    <property type="entry name" value="OmpR/PhoB-type_DNA-bd"/>
</dbReference>
<dbReference type="PROSITE" id="PS51755">
    <property type="entry name" value="OMPR_PHOB"/>
    <property type="match status" value="1"/>
</dbReference>
<keyword evidence="1 2" id="KW-0238">DNA-binding</keyword>
<comment type="caution">
    <text evidence="4">The sequence shown here is derived from an EMBL/GenBank/DDBJ whole genome shotgun (WGS) entry which is preliminary data.</text>
</comment>
<dbReference type="SMART" id="SM00862">
    <property type="entry name" value="Trans_reg_C"/>
    <property type="match status" value="1"/>
</dbReference>
<evidence type="ECO:0000256" key="1">
    <source>
        <dbReference type="ARBA" id="ARBA00023125"/>
    </source>
</evidence>
<dbReference type="CDD" id="cd00383">
    <property type="entry name" value="trans_reg_C"/>
    <property type="match status" value="1"/>
</dbReference>
<reference evidence="4 5" key="1">
    <citation type="journal article" date="2016" name="Nat. Commun.">
        <title>Thousands of microbial genomes shed light on interconnected biogeochemical processes in an aquifer system.</title>
        <authorList>
            <person name="Anantharaman K."/>
            <person name="Brown C.T."/>
            <person name="Hug L.A."/>
            <person name="Sharon I."/>
            <person name="Castelle C.J."/>
            <person name="Probst A.J."/>
            <person name="Thomas B.C."/>
            <person name="Singh A."/>
            <person name="Wilkins M.J."/>
            <person name="Karaoz U."/>
            <person name="Brodie E.L."/>
            <person name="Williams K.H."/>
            <person name="Hubbard S.S."/>
            <person name="Banfield J.F."/>
        </authorList>
    </citation>
    <scope>NUCLEOTIDE SEQUENCE [LARGE SCALE GENOMIC DNA]</scope>
</reference>
<dbReference type="Gene3D" id="1.10.10.10">
    <property type="entry name" value="Winged helix-like DNA-binding domain superfamily/Winged helix DNA-binding domain"/>
    <property type="match status" value="1"/>
</dbReference>